<gene>
    <name evidence="1" type="ORF">HEQ75_17910</name>
</gene>
<evidence type="ECO:0000313" key="1">
    <source>
        <dbReference type="EMBL" id="NKC32746.1"/>
    </source>
</evidence>
<evidence type="ECO:0000313" key="2">
    <source>
        <dbReference type="Proteomes" id="UP000787635"/>
    </source>
</evidence>
<organism evidence="1 2">
    <name type="scientific">Falsiroseomonas selenitidurans</name>
    <dbReference type="NCBI Taxonomy" id="2716335"/>
    <lineage>
        <taxon>Bacteria</taxon>
        <taxon>Pseudomonadati</taxon>
        <taxon>Pseudomonadota</taxon>
        <taxon>Alphaproteobacteria</taxon>
        <taxon>Acetobacterales</taxon>
        <taxon>Roseomonadaceae</taxon>
        <taxon>Falsiroseomonas</taxon>
    </lineage>
</organism>
<dbReference type="Proteomes" id="UP000787635">
    <property type="component" value="Unassembled WGS sequence"/>
</dbReference>
<keyword evidence="2" id="KW-1185">Reference proteome</keyword>
<proteinExistence type="predicted"/>
<dbReference type="EMBL" id="JAAVNE010000031">
    <property type="protein sequence ID" value="NKC32746.1"/>
    <property type="molecule type" value="Genomic_DNA"/>
</dbReference>
<dbReference type="RefSeq" id="WP_168033190.1">
    <property type="nucleotide sequence ID" value="NZ_JAAVNE010000031.1"/>
</dbReference>
<protein>
    <submittedName>
        <fullName evidence="1">Uncharacterized protein</fullName>
    </submittedName>
</protein>
<reference evidence="1 2" key="1">
    <citation type="submission" date="2020-03" db="EMBL/GenBank/DDBJ databases">
        <title>Roseomonas selenitidurans sp. nov. isolated from urban soil.</title>
        <authorList>
            <person name="Liu H."/>
        </authorList>
    </citation>
    <scope>NUCLEOTIDE SEQUENCE [LARGE SCALE GENOMIC DNA]</scope>
    <source>
        <strain evidence="1 2">BU-1</strain>
    </source>
</reference>
<accession>A0ABX1E6E5</accession>
<sequence length="51" mass="5298">MDRDNGVEEVAAGGVRLLPAAIIGYLIYPSVLELIVQVPPANDQVAPPAQG</sequence>
<name>A0ABX1E6E5_9PROT</name>
<comment type="caution">
    <text evidence="1">The sequence shown here is derived from an EMBL/GenBank/DDBJ whole genome shotgun (WGS) entry which is preliminary data.</text>
</comment>